<evidence type="ECO:0000313" key="1">
    <source>
        <dbReference type="EMBL" id="MDR5712030.1"/>
    </source>
</evidence>
<accession>A0ABU1FTN8</accession>
<dbReference type="EMBL" id="JAVKGT010000017">
    <property type="protein sequence ID" value="MDR5712030.1"/>
    <property type="molecule type" value="Genomic_DNA"/>
</dbReference>
<proteinExistence type="predicted"/>
<reference evidence="2" key="1">
    <citation type="submission" date="2023-07" db="EMBL/GenBank/DDBJ databases">
        <title>Description of three actinobacteria isolated from air of manufacturing shop in a pharmaceutical factory.</title>
        <authorList>
            <person name="Zhang D.-F."/>
        </authorList>
    </citation>
    <scope>NUCLEOTIDE SEQUENCE [LARGE SCALE GENOMIC DNA]</scope>
    <source>
        <strain evidence="2">CCTCC AB 207010</strain>
    </source>
</reference>
<gene>
    <name evidence="1" type="ORF">RH857_07795</name>
</gene>
<protein>
    <submittedName>
        <fullName evidence="1">Uncharacterized protein</fullName>
    </submittedName>
</protein>
<sequence length="62" mass="6894">MLALEALLLLAQDVYRRLVVVVHLQQLALLALDVADLSGQLFTFFVGVLLDLSQPVLKHCLH</sequence>
<organism evidence="1 2">
    <name type="scientific">Nesterenkonia flava</name>
    <dbReference type="NCBI Taxonomy" id="469799"/>
    <lineage>
        <taxon>Bacteria</taxon>
        <taxon>Bacillati</taxon>
        <taxon>Actinomycetota</taxon>
        <taxon>Actinomycetes</taxon>
        <taxon>Micrococcales</taxon>
        <taxon>Micrococcaceae</taxon>
        <taxon>Nesterenkonia</taxon>
    </lineage>
</organism>
<comment type="caution">
    <text evidence="1">The sequence shown here is derived from an EMBL/GenBank/DDBJ whole genome shotgun (WGS) entry which is preliminary data.</text>
</comment>
<dbReference type="Proteomes" id="UP001260872">
    <property type="component" value="Unassembled WGS sequence"/>
</dbReference>
<evidence type="ECO:0000313" key="2">
    <source>
        <dbReference type="Proteomes" id="UP001260872"/>
    </source>
</evidence>
<name>A0ABU1FTN8_9MICC</name>
<dbReference type="RefSeq" id="WP_310537410.1">
    <property type="nucleotide sequence ID" value="NZ_BAAAOC010000081.1"/>
</dbReference>
<keyword evidence="2" id="KW-1185">Reference proteome</keyword>